<keyword evidence="4" id="KW-1185">Reference proteome</keyword>
<evidence type="ECO:0000313" key="4">
    <source>
        <dbReference type="Proteomes" id="UP001501326"/>
    </source>
</evidence>
<feature type="transmembrane region" description="Helical" evidence="1">
    <location>
        <begin position="30"/>
        <end position="51"/>
    </location>
</feature>
<accession>A0ABN3UVN1</accession>
<dbReference type="Pfam" id="PF07811">
    <property type="entry name" value="TadE"/>
    <property type="match status" value="1"/>
</dbReference>
<keyword evidence="1" id="KW-0472">Membrane</keyword>
<sequence>MTARGRLGLGLAARGRRCPTGESGAAVADFAMVSALVTLLFLAVFQLGLALHVRNTLISCASEGARLGARDGARPEDGAERTRELISSSLSARFAGDVTVSTAQAAGVQVVSVRVRAPLPVLGPLGPDRSLDVVGRAFLESQ</sequence>
<proteinExistence type="predicted"/>
<organism evidence="3 4">
    <name type="scientific">Pedococcus aerophilus</name>
    <dbReference type="NCBI Taxonomy" id="436356"/>
    <lineage>
        <taxon>Bacteria</taxon>
        <taxon>Bacillati</taxon>
        <taxon>Actinomycetota</taxon>
        <taxon>Actinomycetes</taxon>
        <taxon>Micrococcales</taxon>
        <taxon>Intrasporangiaceae</taxon>
        <taxon>Pedococcus</taxon>
    </lineage>
</organism>
<dbReference type="Proteomes" id="UP001501326">
    <property type="component" value="Unassembled WGS sequence"/>
</dbReference>
<gene>
    <name evidence="3" type="ORF">GCM10009867_34390</name>
</gene>
<protein>
    <recommendedName>
        <fullName evidence="2">TadE-like domain-containing protein</fullName>
    </recommendedName>
</protein>
<dbReference type="RefSeq" id="WP_344195720.1">
    <property type="nucleotide sequence ID" value="NZ_BAAARN010000005.1"/>
</dbReference>
<comment type="caution">
    <text evidence="3">The sequence shown here is derived from an EMBL/GenBank/DDBJ whole genome shotgun (WGS) entry which is preliminary data.</text>
</comment>
<evidence type="ECO:0000259" key="2">
    <source>
        <dbReference type="Pfam" id="PF07811"/>
    </source>
</evidence>
<evidence type="ECO:0000313" key="3">
    <source>
        <dbReference type="EMBL" id="GAA2739220.1"/>
    </source>
</evidence>
<reference evidence="3 4" key="1">
    <citation type="journal article" date="2019" name="Int. J. Syst. Evol. Microbiol.">
        <title>The Global Catalogue of Microorganisms (GCM) 10K type strain sequencing project: providing services to taxonomists for standard genome sequencing and annotation.</title>
        <authorList>
            <consortium name="The Broad Institute Genomics Platform"/>
            <consortium name="The Broad Institute Genome Sequencing Center for Infectious Disease"/>
            <person name="Wu L."/>
            <person name="Ma J."/>
        </authorList>
    </citation>
    <scope>NUCLEOTIDE SEQUENCE [LARGE SCALE GENOMIC DNA]</scope>
    <source>
        <strain evidence="3 4">JCM 16378</strain>
    </source>
</reference>
<evidence type="ECO:0000256" key="1">
    <source>
        <dbReference type="SAM" id="Phobius"/>
    </source>
</evidence>
<keyword evidence="1" id="KW-0812">Transmembrane</keyword>
<name>A0ABN3UVN1_9MICO</name>
<dbReference type="InterPro" id="IPR012495">
    <property type="entry name" value="TadE-like_dom"/>
</dbReference>
<feature type="domain" description="TadE-like" evidence="2">
    <location>
        <begin position="24"/>
        <end position="66"/>
    </location>
</feature>
<dbReference type="EMBL" id="BAAARN010000005">
    <property type="protein sequence ID" value="GAA2739220.1"/>
    <property type="molecule type" value="Genomic_DNA"/>
</dbReference>
<keyword evidence="1" id="KW-1133">Transmembrane helix</keyword>